<dbReference type="InterPro" id="IPR051610">
    <property type="entry name" value="GPI/OXD"/>
</dbReference>
<dbReference type="PANTHER" id="PTHR35848">
    <property type="entry name" value="OXALATE-BINDING PROTEIN"/>
    <property type="match status" value="1"/>
</dbReference>
<dbReference type="InterPro" id="IPR011051">
    <property type="entry name" value="RmlC_Cupin_sf"/>
</dbReference>
<name>A0ABU3H4Z9_9BACL</name>
<evidence type="ECO:0000259" key="2">
    <source>
        <dbReference type="Pfam" id="PF07883"/>
    </source>
</evidence>
<feature type="domain" description="Cupin type-2" evidence="2">
    <location>
        <begin position="46"/>
        <end position="112"/>
    </location>
</feature>
<accession>A0ABU3H4Z9</accession>
<dbReference type="Pfam" id="PF07883">
    <property type="entry name" value="Cupin_2"/>
    <property type="match status" value="1"/>
</dbReference>
<protein>
    <submittedName>
        <fullName evidence="3">Mannose-6-phosphate isomerase-like protein (Cupin superfamily)</fullName>
    </submittedName>
</protein>
<proteinExistence type="predicted"/>
<evidence type="ECO:0000313" key="4">
    <source>
        <dbReference type="Proteomes" id="UP001248709"/>
    </source>
</evidence>
<keyword evidence="1" id="KW-0479">Metal-binding</keyword>
<comment type="caution">
    <text evidence="3">The sequence shown here is derived from an EMBL/GenBank/DDBJ whole genome shotgun (WGS) entry which is preliminary data.</text>
</comment>
<gene>
    <name evidence="3" type="ORF">J2Z22_001403</name>
</gene>
<dbReference type="PANTHER" id="PTHR35848:SF6">
    <property type="entry name" value="CUPIN TYPE-2 DOMAIN-CONTAINING PROTEIN"/>
    <property type="match status" value="1"/>
</dbReference>
<evidence type="ECO:0000256" key="1">
    <source>
        <dbReference type="ARBA" id="ARBA00022723"/>
    </source>
</evidence>
<sequence>MSDKKYSVYHIGPFQDLAYTDQQGNGKILLKELAALTSAEISVNRWAPGEEPAKAHKHINNEEIYFILKGEGEILVDDEVIPVKEGSVVRIDPDAARRHRNASKGDLIALVIQAHKDSLRTWTFTDGYFD</sequence>
<dbReference type="EMBL" id="JAUSUY010000004">
    <property type="protein sequence ID" value="MDT3425884.1"/>
    <property type="molecule type" value="Genomic_DNA"/>
</dbReference>
<dbReference type="SUPFAM" id="SSF51182">
    <property type="entry name" value="RmlC-like cupins"/>
    <property type="match status" value="1"/>
</dbReference>
<reference evidence="3 4" key="1">
    <citation type="submission" date="2023-07" db="EMBL/GenBank/DDBJ databases">
        <title>Genomic Encyclopedia of Type Strains, Phase IV (KMG-IV): sequencing the most valuable type-strain genomes for metagenomic binning, comparative biology and taxonomic classification.</title>
        <authorList>
            <person name="Goeker M."/>
        </authorList>
    </citation>
    <scope>NUCLEOTIDE SEQUENCE [LARGE SCALE GENOMIC DNA]</scope>
    <source>
        <strain evidence="3 4">T98</strain>
    </source>
</reference>
<keyword evidence="4" id="KW-1185">Reference proteome</keyword>
<dbReference type="Proteomes" id="UP001248709">
    <property type="component" value="Unassembled WGS sequence"/>
</dbReference>
<dbReference type="Gene3D" id="2.60.120.10">
    <property type="entry name" value="Jelly Rolls"/>
    <property type="match status" value="1"/>
</dbReference>
<dbReference type="CDD" id="cd06985">
    <property type="entry name" value="cupin_BF4112"/>
    <property type="match status" value="1"/>
</dbReference>
<dbReference type="InterPro" id="IPR013096">
    <property type="entry name" value="Cupin_2"/>
</dbReference>
<evidence type="ECO:0000313" key="3">
    <source>
        <dbReference type="EMBL" id="MDT3425884.1"/>
    </source>
</evidence>
<organism evidence="3 4">
    <name type="scientific">Paenibacillus forsythiae</name>
    <dbReference type="NCBI Taxonomy" id="365616"/>
    <lineage>
        <taxon>Bacteria</taxon>
        <taxon>Bacillati</taxon>
        <taxon>Bacillota</taxon>
        <taxon>Bacilli</taxon>
        <taxon>Bacillales</taxon>
        <taxon>Paenibacillaceae</taxon>
        <taxon>Paenibacillus</taxon>
    </lineage>
</organism>
<dbReference type="InterPro" id="IPR014710">
    <property type="entry name" value="RmlC-like_jellyroll"/>
</dbReference>
<dbReference type="RefSeq" id="WP_025702485.1">
    <property type="nucleotide sequence ID" value="NZ_JAUSUY010000004.1"/>
</dbReference>